<reference evidence="3" key="1">
    <citation type="submission" date="2009-11" db="EMBL/GenBank/DDBJ databases">
        <authorList>
            <consortium name="The Broad Institute Genome Sequencing Platform"/>
            <person name="Ward D."/>
            <person name="Feldgarden M."/>
            <person name="Earl A."/>
            <person name="Young S.K."/>
            <person name="Zeng Q."/>
            <person name="Koehrsen M."/>
            <person name="Alvarado L."/>
            <person name="Berlin A."/>
            <person name="Bochicchio J."/>
            <person name="Borenstein D."/>
            <person name="Chapman S.B."/>
            <person name="Chen Z."/>
            <person name="Engels R."/>
            <person name="Freedman E."/>
            <person name="Gellesch M."/>
            <person name="Goldberg J."/>
            <person name="Griggs A."/>
            <person name="Gujja S."/>
            <person name="Heilman E."/>
            <person name="Heiman D."/>
            <person name="Hepburn T."/>
            <person name="Howarth C."/>
            <person name="Jen D."/>
            <person name="Larson L."/>
            <person name="Lewis B."/>
            <person name="Mehta T."/>
            <person name="Park D."/>
            <person name="Pearson M."/>
            <person name="Roberts A."/>
            <person name="Saif S."/>
            <person name="Shea T."/>
            <person name="Shenoy N."/>
            <person name="Sisk P."/>
            <person name="Stolte C."/>
            <person name="Sykes S."/>
            <person name="Thomson T."/>
            <person name="Walk T."/>
            <person name="White J."/>
            <person name="Yandava C."/>
            <person name="Izard J."/>
            <person name="Baranova O.V."/>
            <person name="Blanton J.M."/>
            <person name="Tanner A.C."/>
            <person name="Dewhirst F.E."/>
            <person name="Haas B."/>
            <person name="Nusbaum C."/>
            <person name="Birren B."/>
        </authorList>
    </citation>
    <scope>NUCLEOTIDE SEQUENCE [LARGE SCALE GENOMIC DNA]</scope>
    <source>
        <strain evidence="3">1-1 BBBD Race 1</strain>
    </source>
</reference>
<evidence type="ECO:0000313" key="3">
    <source>
        <dbReference type="EMBL" id="OAV98316.1"/>
    </source>
</evidence>
<feature type="region of interest" description="Disordered" evidence="1">
    <location>
        <begin position="1"/>
        <end position="30"/>
    </location>
</feature>
<reference evidence="3" key="2">
    <citation type="submission" date="2016-05" db="EMBL/GenBank/DDBJ databases">
        <title>Comparative analysis highlights variable genome content of wheat rusts and divergence of the mating loci.</title>
        <authorList>
            <person name="Cuomo C.A."/>
            <person name="Bakkeren G."/>
            <person name="Szabo L."/>
            <person name="Khalil H."/>
            <person name="Joly D."/>
            <person name="Goldberg J."/>
            <person name="Young S."/>
            <person name="Zeng Q."/>
            <person name="Fellers J."/>
        </authorList>
    </citation>
    <scope>NUCLEOTIDE SEQUENCE [LARGE SCALE GENOMIC DNA]</scope>
    <source>
        <strain evidence="3">1-1 BBBD Race 1</strain>
    </source>
</reference>
<dbReference type="EnsemblFungi" id="PTTG_00362-t43_1">
    <property type="protein sequence ID" value="PTTG_00362-t43_1-p1"/>
    <property type="gene ID" value="PTTG_00362"/>
</dbReference>
<feature type="region of interest" description="Disordered" evidence="1">
    <location>
        <begin position="493"/>
        <end position="523"/>
    </location>
</feature>
<feature type="compositionally biased region" description="Low complexity" evidence="1">
    <location>
        <begin position="10"/>
        <end position="30"/>
    </location>
</feature>
<organism evidence="3">
    <name type="scientific">Puccinia triticina (isolate 1-1 / race 1 (BBBD))</name>
    <name type="common">Brown leaf rust fungus</name>
    <dbReference type="NCBI Taxonomy" id="630390"/>
    <lineage>
        <taxon>Eukaryota</taxon>
        <taxon>Fungi</taxon>
        <taxon>Dikarya</taxon>
        <taxon>Basidiomycota</taxon>
        <taxon>Pucciniomycotina</taxon>
        <taxon>Pucciniomycetes</taxon>
        <taxon>Pucciniales</taxon>
        <taxon>Pucciniaceae</taxon>
        <taxon>Puccinia</taxon>
    </lineage>
</organism>
<proteinExistence type="predicted"/>
<dbReference type="PANTHER" id="PTHR12459:SF6">
    <property type="entry name" value="GB|AAD46013.1"/>
    <property type="match status" value="1"/>
</dbReference>
<reference evidence="4 5" key="3">
    <citation type="journal article" date="2017" name="G3 (Bethesda)">
        <title>Comparative analysis highlights variable genome content of wheat rusts and divergence of the mating loci.</title>
        <authorList>
            <person name="Cuomo C.A."/>
            <person name="Bakkeren G."/>
            <person name="Khalil H.B."/>
            <person name="Panwar V."/>
            <person name="Joly D."/>
            <person name="Linning R."/>
            <person name="Sakthikumar S."/>
            <person name="Song X."/>
            <person name="Adiconis X."/>
            <person name="Fan L."/>
            <person name="Goldberg J.M."/>
            <person name="Levin J.Z."/>
            <person name="Young S."/>
            <person name="Zeng Q."/>
            <person name="Anikster Y."/>
            <person name="Bruce M."/>
            <person name="Wang M."/>
            <person name="Yin C."/>
            <person name="McCallum B."/>
            <person name="Szabo L.J."/>
            <person name="Hulbert S."/>
            <person name="Chen X."/>
            <person name="Fellers J.P."/>
        </authorList>
    </citation>
    <scope>NUCLEOTIDE SEQUENCE</scope>
    <source>
        <strain evidence="4">isolate 1-1 / race 1 (BBBD)</strain>
        <strain evidence="5">Isolate 1-1 / race 1 (BBBD)</strain>
    </source>
</reference>
<sequence length="523" mass="59060">MSQPEPSPTSTPTEYRSSPSSPIASSKQSALLHRLRTSTRDLFPRERRSFIADTTSASKKRAIISIAIRKGLFVFFSVHGVVSTALLALALVRTGRVKHHAYSVHRPGQQRAGSRLIQVLLQTLRSSSTARLASWLGLYSSLWTLTYSFLRKSQHKYSEWNAFIAGSLCGVSFFAQPKADRKEIAPNVLCRGLYSILMCYPLCHFKHADLLLFALSNAQIAIGYLLYPTSLPAWYVHWISRVGELNPRYVDLNRRLDRSLMPSNSNLLQDHHRLLSRDSHPRTWLNENRIQSWLNQPDPTLRMGAPCALNHFRHNSCLAFNLHQLLKTILKMAPTYAILHLVPALIFRSKLLVKSPITFMSSIIKKTTSSALFLGTFVSVVQNCFCLPSQVYERFGIVLRGAPFYGLMGFCTGVSLLWEEPKRRGELALYCAPKALYSLWAVLKAKKWVPREIPMGDIIVSSVGCGMLMHCFMNRKERMPALARGIISQIVDPHTPDRTKKLNPLLKKSDDPPPDQLPDSKHT</sequence>
<dbReference type="EMBL" id="ADAS02000008">
    <property type="protein sequence ID" value="OAV98316.1"/>
    <property type="molecule type" value="Genomic_DNA"/>
</dbReference>
<dbReference type="Proteomes" id="UP000005240">
    <property type="component" value="Unassembled WGS sequence"/>
</dbReference>
<dbReference type="OrthoDB" id="291792at2759"/>
<accession>A0A180GZP0</accession>
<keyword evidence="2" id="KW-0812">Transmembrane</keyword>
<evidence type="ECO:0000313" key="4">
    <source>
        <dbReference type="EnsemblFungi" id="PTTG_00362-t43_1-p1"/>
    </source>
</evidence>
<evidence type="ECO:0000256" key="1">
    <source>
        <dbReference type="SAM" id="MobiDB-lite"/>
    </source>
</evidence>
<protein>
    <recommendedName>
        <fullName evidence="6">Transmembrane protein 135 N-terminal domain-containing protein</fullName>
    </recommendedName>
</protein>
<dbReference type="InterPro" id="IPR026749">
    <property type="entry name" value="Tmem135"/>
</dbReference>
<keyword evidence="2" id="KW-0472">Membrane</keyword>
<evidence type="ECO:0008006" key="6">
    <source>
        <dbReference type="Google" id="ProtNLM"/>
    </source>
</evidence>
<keyword evidence="5" id="KW-1185">Reference proteome</keyword>
<dbReference type="VEuPathDB" id="FungiDB:PTTG_00362"/>
<dbReference type="PANTHER" id="PTHR12459">
    <property type="entry name" value="TRANSMEMBRANE PROTEIN 135-RELATED"/>
    <property type="match status" value="1"/>
</dbReference>
<dbReference type="AlphaFoldDB" id="A0A180GZP0"/>
<gene>
    <name evidence="3" type="ORF">PTTG_00362</name>
</gene>
<name>A0A180GZP0_PUCT1</name>
<evidence type="ECO:0000256" key="2">
    <source>
        <dbReference type="SAM" id="Phobius"/>
    </source>
</evidence>
<keyword evidence="2" id="KW-1133">Transmembrane helix</keyword>
<feature type="transmembrane region" description="Helical" evidence="2">
    <location>
        <begin position="71"/>
        <end position="92"/>
    </location>
</feature>
<reference evidence="4" key="4">
    <citation type="submission" date="2025-05" db="UniProtKB">
        <authorList>
            <consortium name="EnsemblFungi"/>
        </authorList>
    </citation>
    <scope>IDENTIFICATION</scope>
    <source>
        <strain evidence="4">isolate 1-1 / race 1 (BBBD)</strain>
    </source>
</reference>
<evidence type="ECO:0000313" key="5">
    <source>
        <dbReference type="Proteomes" id="UP000005240"/>
    </source>
</evidence>